<dbReference type="RefSeq" id="WP_206010641.1">
    <property type="nucleotide sequence ID" value="NZ_CP070619.1"/>
</dbReference>
<gene>
    <name evidence="1" type="ORF">JWS13_39230</name>
</gene>
<dbReference type="Proteomes" id="UP000662986">
    <property type="component" value="Chromosome"/>
</dbReference>
<proteinExistence type="predicted"/>
<evidence type="ECO:0000313" key="1">
    <source>
        <dbReference type="EMBL" id="QSE94209.1"/>
    </source>
</evidence>
<evidence type="ECO:0008006" key="3">
    <source>
        <dbReference type="Google" id="ProtNLM"/>
    </source>
</evidence>
<evidence type="ECO:0000313" key="2">
    <source>
        <dbReference type="Proteomes" id="UP000662986"/>
    </source>
</evidence>
<sequence length="230" mass="24901">MTSRGAAQYLMCESAANYEEAYSDTVSSHATELTRLIYAYAAFENAVRTVRNSNKTTVLIAEQLISPETTAPAHAARIASRLQELVQRDTRLSQDKSLKNALEGDSSNPMLRILKIGANMRHTVAHGSRSASPVPVQCDAGAWHKGGFSDLTATMAATACVLFGIQAILHRALIDPSVPGTLNDLRSSVVESNQGTWIPRPGGGEWEYEMTAEARLSTLHLRTEDSPTSD</sequence>
<accession>A0A974ZXN5</accession>
<protein>
    <recommendedName>
        <fullName evidence="3">Apea-like HEPN domain-containing protein</fullName>
    </recommendedName>
</protein>
<name>A0A974ZXN5_9NOCA</name>
<reference evidence="1 2" key="2">
    <citation type="journal article" date="2022" name="Arch. Microbiol.">
        <title>Rhodococcus pseudokoreensis sp. nov. isolated from the rhizosphere of young M26 apple rootstocks.</title>
        <authorList>
            <person name="Kampfer P."/>
            <person name="Glaeser S.P."/>
            <person name="Blom J."/>
            <person name="Wolf J."/>
            <person name="Benning S."/>
            <person name="Schloter M."/>
            <person name="Neumann-Schaal M."/>
        </authorList>
    </citation>
    <scope>NUCLEOTIDE SEQUENCE [LARGE SCALE GENOMIC DNA]</scope>
    <source>
        <strain evidence="1 2">R79</strain>
    </source>
</reference>
<dbReference type="EMBL" id="CP070619">
    <property type="protein sequence ID" value="QSE94209.1"/>
    <property type="molecule type" value="Genomic_DNA"/>
</dbReference>
<organism evidence="1 2">
    <name type="scientific">Rhodococcus pseudokoreensis</name>
    <dbReference type="NCBI Taxonomy" id="2811421"/>
    <lineage>
        <taxon>Bacteria</taxon>
        <taxon>Bacillati</taxon>
        <taxon>Actinomycetota</taxon>
        <taxon>Actinomycetes</taxon>
        <taxon>Mycobacteriales</taxon>
        <taxon>Nocardiaceae</taxon>
        <taxon>Rhodococcus</taxon>
    </lineage>
</organism>
<keyword evidence="2" id="KW-1185">Reference proteome</keyword>
<reference evidence="1 2" key="1">
    <citation type="journal article" date="2021" name="Microbiol. Resour. Announc.">
        <title>Complete Genome Sequences of Two Rhodococcus sp. Strains with Large and Linear Chromosomes, Isolated from Apple Rhizosphere.</title>
        <authorList>
            <person name="Benning S."/>
            <person name="Brugnone N."/>
            <person name="Siani R."/>
            <person name="Kublik S."/>
            <person name="Schloter M."/>
            <person name="Rad V."/>
        </authorList>
    </citation>
    <scope>NUCLEOTIDE SEQUENCE [LARGE SCALE GENOMIC DNA]</scope>
    <source>
        <strain evidence="1 2">R79</strain>
    </source>
</reference>